<gene>
    <name evidence="11" type="primary">cysE</name>
    <name evidence="11" type="ORF">M0638_12105</name>
</gene>
<evidence type="ECO:0000256" key="2">
    <source>
        <dbReference type="ARBA" id="ARBA00007274"/>
    </source>
</evidence>
<dbReference type="NCBIfam" id="TIGR01172">
    <property type="entry name" value="cysE"/>
    <property type="match status" value="1"/>
</dbReference>
<dbReference type="InterPro" id="IPR010493">
    <property type="entry name" value="Ser_AcTrfase_N"/>
</dbReference>
<dbReference type="Pfam" id="PF00132">
    <property type="entry name" value="Hexapep"/>
    <property type="match status" value="1"/>
</dbReference>
<comment type="caution">
    <text evidence="11">The sequence shown here is derived from an EMBL/GenBank/DDBJ whole genome shotgun (WGS) entry which is preliminary data.</text>
</comment>
<comment type="catalytic activity">
    <reaction evidence="9">
        <text>L-serine + acetyl-CoA = O-acetyl-L-serine + CoA</text>
        <dbReference type="Rhea" id="RHEA:24560"/>
        <dbReference type="ChEBI" id="CHEBI:33384"/>
        <dbReference type="ChEBI" id="CHEBI:57287"/>
        <dbReference type="ChEBI" id="CHEBI:57288"/>
        <dbReference type="ChEBI" id="CHEBI:58340"/>
        <dbReference type="EC" id="2.3.1.30"/>
    </reaction>
</comment>
<evidence type="ECO:0000256" key="9">
    <source>
        <dbReference type="ARBA" id="ARBA00049486"/>
    </source>
</evidence>
<dbReference type="FunFam" id="2.160.10.10:FF:000002">
    <property type="entry name" value="Serine acetyltransferase"/>
    <property type="match status" value="1"/>
</dbReference>
<dbReference type="SMART" id="SM00971">
    <property type="entry name" value="SATase_N"/>
    <property type="match status" value="1"/>
</dbReference>
<comment type="similarity">
    <text evidence="2">Belongs to the transferase hexapeptide repeat family.</text>
</comment>
<dbReference type="InterPro" id="IPR042122">
    <property type="entry name" value="Ser_AcTrfase_N_sf"/>
</dbReference>
<evidence type="ECO:0000256" key="6">
    <source>
        <dbReference type="ARBA" id="ARBA00022679"/>
    </source>
</evidence>
<dbReference type="PANTHER" id="PTHR42811">
    <property type="entry name" value="SERINE ACETYLTRANSFERASE"/>
    <property type="match status" value="1"/>
</dbReference>
<comment type="pathway">
    <text evidence="1">Amino-acid biosynthesis; L-cysteine biosynthesis; L-cysteine from L-serine: step 1/2.</text>
</comment>
<evidence type="ECO:0000256" key="4">
    <source>
        <dbReference type="ARBA" id="ARBA00018522"/>
    </source>
</evidence>
<dbReference type="GO" id="GO:0006535">
    <property type="term" value="P:cysteine biosynthetic process from serine"/>
    <property type="evidence" value="ECO:0007669"/>
    <property type="project" value="InterPro"/>
</dbReference>
<dbReference type="InterPro" id="IPR005881">
    <property type="entry name" value="Ser_O-AcTrfase"/>
</dbReference>
<dbReference type="AlphaFoldDB" id="A0A9X2BVK5"/>
<dbReference type="CDD" id="cd03354">
    <property type="entry name" value="LbH_SAT"/>
    <property type="match status" value="1"/>
</dbReference>
<dbReference type="SUPFAM" id="SSF51161">
    <property type="entry name" value="Trimeric LpxA-like enzymes"/>
    <property type="match status" value="1"/>
</dbReference>
<evidence type="ECO:0000256" key="3">
    <source>
        <dbReference type="ARBA" id="ARBA00013266"/>
    </source>
</evidence>
<evidence type="ECO:0000256" key="5">
    <source>
        <dbReference type="ARBA" id="ARBA00022605"/>
    </source>
</evidence>
<dbReference type="EMBL" id="JALPRX010000050">
    <property type="protein sequence ID" value="MCK8785126.1"/>
    <property type="molecule type" value="Genomic_DNA"/>
</dbReference>
<dbReference type="PROSITE" id="PS00101">
    <property type="entry name" value="HEXAPEP_TRANSFERASES"/>
    <property type="match status" value="1"/>
</dbReference>
<evidence type="ECO:0000256" key="7">
    <source>
        <dbReference type="ARBA" id="ARBA00022737"/>
    </source>
</evidence>
<name>A0A9X2BVK5_9PROT</name>
<dbReference type="EC" id="2.3.1.30" evidence="3"/>
<dbReference type="RefSeq" id="WP_248667247.1">
    <property type="nucleotide sequence ID" value="NZ_JALPRX010000050.1"/>
</dbReference>
<dbReference type="InterPro" id="IPR001451">
    <property type="entry name" value="Hexapep"/>
</dbReference>
<dbReference type="GO" id="GO:0009001">
    <property type="term" value="F:serine O-acetyltransferase activity"/>
    <property type="evidence" value="ECO:0007669"/>
    <property type="project" value="UniProtKB-EC"/>
</dbReference>
<dbReference type="Pfam" id="PF06426">
    <property type="entry name" value="SATase_N"/>
    <property type="match status" value="1"/>
</dbReference>
<keyword evidence="12" id="KW-1185">Reference proteome</keyword>
<dbReference type="NCBIfam" id="NF041874">
    <property type="entry name" value="EPS_EpsC"/>
    <property type="match status" value="1"/>
</dbReference>
<protein>
    <recommendedName>
        <fullName evidence="4">Serine acetyltransferase</fullName>
        <ecNumber evidence="3">2.3.1.30</ecNumber>
    </recommendedName>
</protein>
<dbReference type="GO" id="GO:0005737">
    <property type="term" value="C:cytoplasm"/>
    <property type="evidence" value="ECO:0007669"/>
    <property type="project" value="InterPro"/>
</dbReference>
<reference evidence="11" key="1">
    <citation type="submission" date="2022-04" db="EMBL/GenBank/DDBJ databases">
        <title>Roseomonas acroporae sp. nov., isolated from coral Acropora digitifera.</title>
        <authorList>
            <person name="Sun H."/>
        </authorList>
    </citation>
    <scope>NUCLEOTIDE SEQUENCE</scope>
    <source>
        <strain evidence="11">NAR14</strain>
    </source>
</reference>
<sequence length="278" mass="29590">MRQNQTVPEPCRHSVSPCREALFAELRGLAQRVAAAEDLLAPYLRRVLIGRACFEDALAHLLAGKLAGADMPEERLVRLVHEALTAERGIAAAAGRDLDAATDRNPAAPDRLTPFLHFKGFHALQWHRVNHWLWHRGRVDLAAHFQSRVSETFGVDIHPAARVGAGVFIDHGTAVVVGETSVIGDDVSILQGVTLGGTGKQAGDRHPKVREGVLIGAGAHILGNIEIGAGAKIGAGSVVLQDVPPFRTAVGVPARLVGLPHLPMSGLLMDHRLPDAPA</sequence>
<dbReference type="Gene3D" id="2.160.10.10">
    <property type="entry name" value="Hexapeptide repeat proteins"/>
    <property type="match status" value="1"/>
</dbReference>
<dbReference type="InterPro" id="IPR053376">
    <property type="entry name" value="Serine_acetyltransferase"/>
</dbReference>
<dbReference type="InterPro" id="IPR011004">
    <property type="entry name" value="Trimer_LpxA-like_sf"/>
</dbReference>
<keyword evidence="6 11" id="KW-0808">Transferase</keyword>
<evidence type="ECO:0000256" key="1">
    <source>
        <dbReference type="ARBA" id="ARBA00004876"/>
    </source>
</evidence>
<accession>A0A9X2BVK5</accession>
<keyword evidence="5" id="KW-0028">Amino-acid biosynthesis</keyword>
<evidence type="ECO:0000259" key="10">
    <source>
        <dbReference type="SMART" id="SM00971"/>
    </source>
</evidence>
<proteinExistence type="inferred from homology"/>
<dbReference type="Proteomes" id="UP001139516">
    <property type="component" value="Unassembled WGS sequence"/>
</dbReference>
<feature type="domain" description="Serine acetyltransferase N-terminal" evidence="10">
    <location>
        <begin position="22"/>
        <end position="126"/>
    </location>
</feature>
<evidence type="ECO:0000313" key="11">
    <source>
        <dbReference type="EMBL" id="MCK8785126.1"/>
    </source>
</evidence>
<dbReference type="Gene3D" id="1.10.3130.10">
    <property type="entry name" value="serine acetyltransferase, domain 1"/>
    <property type="match status" value="1"/>
</dbReference>
<dbReference type="InterPro" id="IPR045304">
    <property type="entry name" value="LbH_SAT"/>
</dbReference>
<keyword evidence="7" id="KW-0677">Repeat</keyword>
<dbReference type="InterPro" id="IPR018357">
    <property type="entry name" value="Hexapep_transf_CS"/>
</dbReference>
<organism evidence="11 12">
    <name type="scientific">Roseomonas acroporae</name>
    <dbReference type="NCBI Taxonomy" id="2937791"/>
    <lineage>
        <taxon>Bacteria</taxon>
        <taxon>Pseudomonadati</taxon>
        <taxon>Pseudomonadota</taxon>
        <taxon>Alphaproteobacteria</taxon>
        <taxon>Acetobacterales</taxon>
        <taxon>Roseomonadaceae</taxon>
        <taxon>Roseomonas</taxon>
    </lineage>
</organism>
<evidence type="ECO:0000313" key="12">
    <source>
        <dbReference type="Proteomes" id="UP001139516"/>
    </source>
</evidence>
<keyword evidence="8 11" id="KW-0012">Acyltransferase</keyword>
<evidence type="ECO:0000256" key="8">
    <source>
        <dbReference type="ARBA" id="ARBA00023315"/>
    </source>
</evidence>